<evidence type="ECO:0000256" key="1">
    <source>
        <dbReference type="ARBA" id="ARBA00022679"/>
    </source>
</evidence>
<gene>
    <name evidence="2" type="ORF">UFOPK3772_01356</name>
</gene>
<reference evidence="2" key="1">
    <citation type="submission" date="2020-05" db="EMBL/GenBank/DDBJ databases">
        <authorList>
            <person name="Chiriac C."/>
            <person name="Salcher M."/>
            <person name="Ghai R."/>
            <person name="Kavagutti S V."/>
        </authorList>
    </citation>
    <scope>NUCLEOTIDE SEQUENCE</scope>
</reference>
<dbReference type="GO" id="GO:0016740">
    <property type="term" value="F:transferase activity"/>
    <property type="evidence" value="ECO:0007669"/>
    <property type="project" value="UniProtKB-KW"/>
</dbReference>
<dbReference type="EMBL" id="CAFBNE010000037">
    <property type="protein sequence ID" value="CAB4948029.1"/>
    <property type="molecule type" value="Genomic_DNA"/>
</dbReference>
<evidence type="ECO:0000313" key="2">
    <source>
        <dbReference type="EMBL" id="CAB4948029.1"/>
    </source>
</evidence>
<dbReference type="InterPro" id="IPR050509">
    <property type="entry name" value="CoA-transferase_III"/>
</dbReference>
<dbReference type="PANTHER" id="PTHR48228">
    <property type="entry name" value="SUCCINYL-COA--D-CITRAMALATE COA-TRANSFERASE"/>
    <property type="match status" value="1"/>
</dbReference>
<dbReference type="AlphaFoldDB" id="A0A6J7JZ71"/>
<organism evidence="2">
    <name type="scientific">freshwater metagenome</name>
    <dbReference type="NCBI Taxonomy" id="449393"/>
    <lineage>
        <taxon>unclassified sequences</taxon>
        <taxon>metagenomes</taxon>
        <taxon>ecological metagenomes</taxon>
    </lineage>
</organism>
<proteinExistence type="predicted"/>
<dbReference type="InterPro" id="IPR044855">
    <property type="entry name" value="CoA-Trfase_III_dom3_sf"/>
</dbReference>
<accession>A0A6J7JZ71</accession>
<dbReference type="InterPro" id="IPR023606">
    <property type="entry name" value="CoA-Trfase_III_dom_1_sf"/>
</dbReference>
<dbReference type="Pfam" id="PF02515">
    <property type="entry name" value="CoA_transf_3"/>
    <property type="match status" value="1"/>
</dbReference>
<name>A0A6J7JZ71_9ZZZZ</name>
<sequence>MTTPSLMPLDDIVVLDVATLFAGPVAATMLADFGAQVIKIEHPRKPDAARSHGQSKDGHGLWWKILGRNKRAMTLELSSPAGRDAFLRLVAKADVVIENFRPGTLERWGLGYDVLQEVNPGLVLTRVTGFGQTGPRAGEPAFGTIAEAMSGFAYSTGQADGPPTLPPLALADNIAGMAAAIATLTALHARSRTGRGQVVDLAIIEPILAVLGPQVTIYDQLGIITQRKGNRSENNAPRNTYVTADGDWVAISTSAHSIAARVMELVGRPEFIEEPWFSDGFERARHADELDAAVGGWIAQHSTQEVVEGFRSAEAALSVVYDVSMVVEDEQYNAIGALTRVDDADLGSVLMPNVLFRLSDTPGQVRHTGRGHGVDTDTVLADFGFSADERASLRSAGVI</sequence>
<protein>
    <submittedName>
        <fullName evidence="2">Unannotated protein</fullName>
    </submittedName>
</protein>
<dbReference type="Gene3D" id="3.30.1540.10">
    <property type="entry name" value="formyl-coa transferase, domain 3"/>
    <property type="match status" value="1"/>
</dbReference>
<keyword evidence="1" id="KW-0808">Transferase</keyword>
<dbReference type="InterPro" id="IPR003673">
    <property type="entry name" value="CoA-Trfase_fam_III"/>
</dbReference>
<dbReference type="SUPFAM" id="SSF89796">
    <property type="entry name" value="CoA-transferase family III (CaiB/BaiF)"/>
    <property type="match status" value="1"/>
</dbReference>
<dbReference type="Gene3D" id="3.40.50.10540">
    <property type="entry name" value="Crotonobetainyl-coa:carnitine coa-transferase, domain 1"/>
    <property type="match status" value="1"/>
</dbReference>
<dbReference type="PANTHER" id="PTHR48228:SF6">
    <property type="entry name" value="L-CARNITINE COA-TRANSFERASE"/>
    <property type="match status" value="1"/>
</dbReference>